<sequence>MPIPDMLRANARLYPNESALVEVNPEVRERRNLTWRDYDLIESTSTCAYRREITWEVFDEKANRFANLLISRGVGKGDKVAILLMNGIEWIPIYFGILKSGAVVVPLNFRYTAAEIEFCLNEADVDVLVFGPEFTGRIENIEPAVSRGRLLLYVGEDCPTFAENYHLLTALCASTDPHIPLSEDEDAAIYFSSGTTGFPKAILHAHRSLTQAAEMEQHHHSQSHEDVFLCIPPLYHTGAFMHWLGSLFVGGKAVLLRGVKPQTILSTISDEKCTIVWLLVPWAQDVLLAIENKDVDLADYQLSQWRLMHIGAQPVPKSLVRRWMHIFPHHQYDTNYGLSESTGPGCVHLGVDNIDHVGAIGIPGWHWKVRIVDENGKDVEEGTVGELAVNGPGVMRCYYNNPEATAEVLHDGWLFTGDMARRDEDGFIWLVDRKKDVIISGGENLYPVQIEDYLAAHPAIKDVAVIGVPDNRLGEIACAIIEPKPESENTLTEEEINEFCQGLPRYKRPRRIFFAPVPRNPTGKIEKPALRAKYGAIGLVDRENQA</sequence>
<name>A0A9D1HZ90_9ACTN</name>
<gene>
    <name evidence="5" type="ORF">IAD17_03805</name>
</gene>
<evidence type="ECO:0000259" key="4">
    <source>
        <dbReference type="Pfam" id="PF13193"/>
    </source>
</evidence>
<dbReference type="Gene3D" id="3.30.300.30">
    <property type="match status" value="1"/>
</dbReference>
<organism evidence="5 6">
    <name type="scientific">Candidatus Coprovicinus avistercoris</name>
    <dbReference type="NCBI Taxonomy" id="2840754"/>
    <lineage>
        <taxon>Bacteria</taxon>
        <taxon>Bacillati</taxon>
        <taxon>Actinomycetota</taxon>
        <taxon>Coriobacteriia</taxon>
        <taxon>Coriobacteriales</taxon>
        <taxon>Coriobacteriaceae</taxon>
        <taxon>Coriobacteriaceae incertae sedis</taxon>
        <taxon>Candidatus Coprovicinus</taxon>
    </lineage>
</organism>
<dbReference type="GO" id="GO:0006631">
    <property type="term" value="P:fatty acid metabolic process"/>
    <property type="evidence" value="ECO:0007669"/>
    <property type="project" value="TreeGrafter"/>
</dbReference>
<dbReference type="Pfam" id="PF13193">
    <property type="entry name" value="AMP-binding_C"/>
    <property type="match status" value="1"/>
</dbReference>
<dbReference type="InterPro" id="IPR042099">
    <property type="entry name" value="ANL_N_sf"/>
</dbReference>
<accession>A0A9D1HZ90</accession>
<evidence type="ECO:0000259" key="3">
    <source>
        <dbReference type="Pfam" id="PF00501"/>
    </source>
</evidence>
<dbReference type="PROSITE" id="PS00455">
    <property type="entry name" value="AMP_BINDING"/>
    <property type="match status" value="1"/>
</dbReference>
<reference evidence="5" key="1">
    <citation type="submission" date="2020-10" db="EMBL/GenBank/DDBJ databases">
        <authorList>
            <person name="Gilroy R."/>
        </authorList>
    </citation>
    <scope>NUCLEOTIDE SEQUENCE</scope>
    <source>
        <strain evidence="5">ChiHjej12B11-29160</strain>
    </source>
</reference>
<feature type="domain" description="AMP-dependent synthetase/ligase" evidence="3">
    <location>
        <begin position="49"/>
        <end position="399"/>
    </location>
</feature>
<dbReference type="InterPro" id="IPR045851">
    <property type="entry name" value="AMP-bd_C_sf"/>
</dbReference>
<evidence type="ECO:0000256" key="2">
    <source>
        <dbReference type="ARBA" id="ARBA00022598"/>
    </source>
</evidence>
<dbReference type="AlphaFoldDB" id="A0A9D1HZ90"/>
<dbReference type="EMBL" id="DVMQ01000013">
    <property type="protein sequence ID" value="HIU24025.1"/>
    <property type="molecule type" value="Genomic_DNA"/>
</dbReference>
<evidence type="ECO:0000313" key="6">
    <source>
        <dbReference type="Proteomes" id="UP000824078"/>
    </source>
</evidence>
<dbReference type="InterPro" id="IPR025110">
    <property type="entry name" value="AMP-bd_C"/>
</dbReference>
<keyword evidence="2 5" id="KW-0436">Ligase</keyword>
<reference evidence="5" key="2">
    <citation type="journal article" date="2021" name="PeerJ">
        <title>Extensive microbial diversity within the chicken gut microbiome revealed by metagenomics and culture.</title>
        <authorList>
            <person name="Gilroy R."/>
            <person name="Ravi A."/>
            <person name="Getino M."/>
            <person name="Pursley I."/>
            <person name="Horton D.L."/>
            <person name="Alikhan N.F."/>
            <person name="Baker D."/>
            <person name="Gharbi K."/>
            <person name="Hall N."/>
            <person name="Watson M."/>
            <person name="Adriaenssens E.M."/>
            <person name="Foster-Nyarko E."/>
            <person name="Jarju S."/>
            <person name="Secka A."/>
            <person name="Antonio M."/>
            <person name="Oren A."/>
            <person name="Chaudhuri R.R."/>
            <person name="La Ragione R."/>
            <person name="Hildebrand F."/>
            <person name="Pallen M.J."/>
        </authorList>
    </citation>
    <scope>NUCLEOTIDE SEQUENCE</scope>
    <source>
        <strain evidence="5">ChiHjej12B11-29160</strain>
    </source>
</reference>
<proteinExistence type="inferred from homology"/>
<dbReference type="InterPro" id="IPR020845">
    <property type="entry name" value="AMP-binding_CS"/>
</dbReference>
<comment type="caution">
    <text evidence="5">The sequence shown here is derived from an EMBL/GenBank/DDBJ whole genome shotgun (WGS) entry which is preliminary data.</text>
</comment>
<dbReference type="InterPro" id="IPR000873">
    <property type="entry name" value="AMP-dep_synth/lig_dom"/>
</dbReference>
<dbReference type="GO" id="GO:0031956">
    <property type="term" value="F:medium-chain fatty acid-CoA ligase activity"/>
    <property type="evidence" value="ECO:0007669"/>
    <property type="project" value="TreeGrafter"/>
</dbReference>
<feature type="domain" description="AMP-binding enzyme C-terminal" evidence="4">
    <location>
        <begin position="449"/>
        <end position="524"/>
    </location>
</feature>
<dbReference type="PANTHER" id="PTHR43201">
    <property type="entry name" value="ACYL-COA SYNTHETASE"/>
    <property type="match status" value="1"/>
</dbReference>
<comment type="similarity">
    <text evidence="1">Belongs to the ATP-dependent AMP-binding enzyme family.</text>
</comment>
<evidence type="ECO:0000256" key="1">
    <source>
        <dbReference type="ARBA" id="ARBA00006432"/>
    </source>
</evidence>
<dbReference type="Pfam" id="PF00501">
    <property type="entry name" value="AMP-binding"/>
    <property type="match status" value="1"/>
</dbReference>
<dbReference type="Proteomes" id="UP000824078">
    <property type="component" value="Unassembled WGS sequence"/>
</dbReference>
<dbReference type="Gene3D" id="3.40.50.12780">
    <property type="entry name" value="N-terminal domain of ligase-like"/>
    <property type="match status" value="1"/>
</dbReference>
<evidence type="ECO:0000313" key="5">
    <source>
        <dbReference type="EMBL" id="HIU24025.1"/>
    </source>
</evidence>
<protein>
    <submittedName>
        <fullName evidence="5">Acyl--CoA ligase</fullName>
    </submittedName>
</protein>
<dbReference type="SUPFAM" id="SSF56801">
    <property type="entry name" value="Acetyl-CoA synthetase-like"/>
    <property type="match status" value="1"/>
</dbReference>
<dbReference type="PANTHER" id="PTHR43201:SF5">
    <property type="entry name" value="MEDIUM-CHAIN ACYL-COA LIGASE ACSF2, MITOCHONDRIAL"/>
    <property type="match status" value="1"/>
</dbReference>